<gene>
    <name evidence="2" type="ORF">DK427_20000</name>
</gene>
<keyword evidence="3" id="KW-1185">Reference proteome</keyword>
<dbReference type="InterPro" id="IPR042099">
    <property type="entry name" value="ANL_N_sf"/>
</dbReference>
<dbReference type="GO" id="GO:0016878">
    <property type="term" value="F:acid-thiol ligase activity"/>
    <property type="evidence" value="ECO:0007669"/>
    <property type="project" value="UniProtKB-ARBA"/>
</dbReference>
<protein>
    <submittedName>
        <fullName evidence="2">AMP-dependent synthetase</fullName>
    </submittedName>
</protein>
<dbReference type="Proteomes" id="UP000246058">
    <property type="component" value="Chromosome"/>
</dbReference>
<organism evidence="2 3">
    <name type="scientific">Methylobacterium radiodurans</name>
    <dbReference type="NCBI Taxonomy" id="2202828"/>
    <lineage>
        <taxon>Bacteria</taxon>
        <taxon>Pseudomonadati</taxon>
        <taxon>Pseudomonadota</taxon>
        <taxon>Alphaproteobacteria</taxon>
        <taxon>Hyphomicrobiales</taxon>
        <taxon>Methylobacteriaceae</taxon>
        <taxon>Methylobacterium</taxon>
    </lineage>
</organism>
<dbReference type="PANTHER" id="PTHR43767">
    <property type="entry name" value="LONG-CHAIN-FATTY-ACID--COA LIGASE"/>
    <property type="match status" value="1"/>
</dbReference>
<dbReference type="SUPFAM" id="SSF56801">
    <property type="entry name" value="Acetyl-CoA synthetase-like"/>
    <property type="match status" value="1"/>
</dbReference>
<sequence>MLPTIASKTLAEPTVRREACSGEQVLYIERLISKLRDAGPRVVLQHRDADLTGEAFLTTIFRYARALRNIAIGPETLVALLAPNHPDALAIRYAANLLGAAATFLSIPTSDAARTELLRQIAPDVLVVFPTTAASVSGSCEATVVAVGRTGDPALSRLDELAAVQADTPVPCQACPDDLAVVVSSGGSTGGPKGSWRSFAAYTAMVGVPSPTDRRQLVNGRLAYLSQVLVDITLLGGGCIVLQDTFDPATTLATIEQEHITDLFLVEPQLFELMDHPDLMRRDLSSLRSLTHIGASAPPTLRRRARERLGPVLAHTYGASEMGLVSLLPPGAYDPADLDALTCAGRVLPTVEIRFRTGDGSLVDPHEGGSIEVRSPAMAGGYLNRPDLEAAAFREGWYRSGDLGRLDAEGRLQILGRAVDVLAVGDLRLTPMMIEDVLCQEPSVRYAVVVTDHTAKTWLAASEGWPGSAVDVARCIEAVAAMYGPDVASRLRVHPIARVPCTEQGKPDREAIRRLEGLTPAEA</sequence>
<dbReference type="InterPro" id="IPR050237">
    <property type="entry name" value="ATP-dep_AMP-bd_enzyme"/>
</dbReference>
<dbReference type="Pfam" id="PF00501">
    <property type="entry name" value="AMP-binding"/>
    <property type="match status" value="1"/>
</dbReference>
<dbReference type="OrthoDB" id="9803968at2"/>
<name>A0A2U8VVG2_9HYPH</name>
<dbReference type="PANTHER" id="PTHR43767:SF1">
    <property type="entry name" value="NONRIBOSOMAL PEPTIDE SYNTHASE PES1 (EUROFUNG)-RELATED"/>
    <property type="match status" value="1"/>
</dbReference>
<dbReference type="EMBL" id="CP029551">
    <property type="protein sequence ID" value="AWN37727.1"/>
    <property type="molecule type" value="Genomic_DNA"/>
</dbReference>
<proteinExistence type="predicted"/>
<feature type="domain" description="AMP-dependent synthetase/ligase" evidence="1">
    <location>
        <begin position="41"/>
        <end position="383"/>
    </location>
</feature>
<dbReference type="KEGG" id="meti:DK427_20000"/>
<evidence type="ECO:0000259" key="1">
    <source>
        <dbReference type="Pfam" id="PF00501"/>
    </source>
</evidence>
<evidence type="ECO:0000313" key="3">
    <source>
        <dbReference type="Proteomes" id="UP000246058"/>
    </source>
</evidence>
<accession>A0A2U8VVG2</accession>
<evidence type="ECO:0000313" key="2">
    <source>
        <dbReference type="EMBL" id="AWN37727.1"/>
    </source>
</evidence>
<dbReference type="Gene3D" id="3.30.300.30">
    <property type="match status" value="1"/>
</dbReference>
<dbReference type="Gene3D" id="3.40.50.12780">
    <property type="entry name" value="N-terminal domain of ligase-like"/>
    <property type="match status" value="1"/>
</dbReference>
<dbReference type="InterPro" id="IPR045851">
    <property type="entry name" value="AMP-bd_C_sf"/>
</dbReference>
<dbReference type="AlphaFoldDB" id="A0A2U8VVG2"/>
<reference evidence="2 3" key="1">
    <citation type="submission" date="2018-05" db="EMBL/GenBank/DDBJ databases">
        <title>Complete Genome Sequence of Methylobacterium sp. 17Sr1-43.</title>
        <authorList>
            <person name="Srinivasan S."/>
        </authorList>
    </citation>
    <scope>NUCLEOTIDE SEQUENCE [LARGE SCALE GENOMIC DNA]</scope>
    <source>
        <strain evidence="2 3">17Sr1-43</strain>
    </source>
</reference>
<dbReference type="InterPro" id="IPR000873">
    <property type="entry name" value="AMP-dep_synth/lig_dom"/>
</dbReference>